<evidence type="ECO:0000313" key="6">
    <source>
        <dbReference type="EMBL" id="KJE92691.1"/>
    </source>
</evidence>
<dbReference type="InterPro" id="IPR051707">
    <property type="entry name" value="PI-Interact_SigTrans_Reg"/>
</dbReference>
<keyword evidence="1" id="KW-0106">Calcium</keyword>
<dbReference type="PhylomeDB" id="A0A0D2UCF1"/>
<keyword evidence="7" id="KW-1185">Reference proteome</keyword>
<keyword evidence="2" id="KW-0175">Coiled coil</keyword>
<feature type="compositionally biased region" description="Polar residues" evidence="3">
    <location>
        <begin position="361"/>
        <end position="384"/>
    </location>
</feature>
<dbReference type="InterPro" id="IPR002048">
    <property type="entry name" value="EF_hand_dom"/>
</dbReference>
<dbReference type="CDD" id="cd14686">
    <property type="entry name" value="bZIP"/>
    <property type="match status" value="1"/>
</dbReference>
<feature type="domain" description="PH" evidence="4">
    <location>
        <begin position="75"/>
        <end position="171"/>
    </location>
</feature>
<accession>A0A0D2UCF1</accession>
<feature type="coiled-coil region" evidence="2">
    <location>
        <begin position="401"/>
        <end position="449"/>
    </location>
</feature>
<dbReference type="OrthoDB" id="185175at2759"/>
<feature type="region of interest" description="Disordered" evidence="3">
    <location>
        <begin position="351"/>
        <end position="398"/>
    </location>
</feature>
<dbReference type="PANTHER" id="PTHR14336">
    <property type="entry name" value="TANDEM PH DOMAIN CONTAINING PROTEIN"/>
    <property type="match status" value="1"/>
</dbReference>
<feature type="compositionally biased region" description="Low complexity" evidence="3">
    <location>
        <begin position="16"/>
        <end position="64"/>
    </location>
</feature>
<dbReference type="PROSITE" id="PS50222">
    <property type="entry name" value="EF_HAND_2"/>
    <property type="match status" value="1"/>
</dbReference>
<evidence type="ECO:0008006" key="8">
    <source>
        <dbReference type="Google" id="ProtNLM"/>
    </source>
</evidence>
<feature type="compositionally biased region" description="Low complexity" evidence="3">
    <location>
        <begin position="307"/>
        <end position="316"/>
    </location>
</feature>
<dbReference type="RefSeq" id="XP_004363335.1">
    <property type="nucleotide sequence ID" value="XM_004363278.2"/>
</dbReference>
<dbReference type="Proteomes" id="UP000008743">
    <property type="component" value="Unassembled WGS sequence"/>
</dbReference>
<evidence type="ECO:0000313" key="7">
    <source>
        <dbReference type="Proteomes" id="UP000008743"/>
    </source>
</evidence>
<feature type="domain" description="EF-hand" evidence="5">
    <location>
        <begin position="182"/>
        <end position="217"/>
    </location>
</feature>
<evidence type="ECO:0000259" key="4">
    <source>
        <dbReference type="PROSITE" id="PS50003"/>
    </source>
</evidence>
<dbReference type="PROSITE" id="PS00018">
    <property type="entry name" value="EF_HAND_1"/>
    <property type="match status" value="1"/>
</dbReference>
<feature type="compositionally biased region" description="Low complexity" evidence="3">
    <location>
        <begin position="389"/>
        <end position="398"/>
    </location>
</feature>
<evidence type="ECO:0000256" key="1">
    <source>
        <dbReference type="ARBA" id="ARBA00022837"/>
    </source>
</evidence>
<name>A0A0D2UCF1_CAPO3</name>
<dbReference type="AlphaFoldDB" id="A0A0D2UCF1"/>
<dbReference type="SUPFAM" id="SSF47473">
    <property type="entry name" value="EF-hand"/>
    <property type="match status" value="1"/>
</dbReference>
<gene>
    <name evidence="6" type="ORF">CAOG_003607</name>
</gene>
<evidence type="ECO:0000256" key="2">
    <source>
        <dbReference type="SAM" id="Coils"/>
    </source>
</evidence>
<dbReference type="InParanoid" id="A0A0D2UCF1"/>
<dbReference type="InterPro" id="IPR011992">
    <property type="entry name" value="EF-hand-dom_pair"/>
</dbReference>
<dbReference type="eggNOG" id="ENOG502QT2K">
    <property type="taxonomic scope" value="Eukaryota"/>
</dbReference>
<protein>
    <recommendedName>
        <fullName evidence="8">PH domain-containing protein</fullName>
    </recommendedName>
</protein>
<dbReference type="InterPro" id="IPR011993">
    <property type="entry name" value="PH-like_dom_sf"/>
</dbReference>
<dbReference type="Gene3D" id="1.10.238.10">
    <property type="entry name" value="EF-hand"/>
    <property type="match status" value="1"/>
</dbReference>
<dbReference type="STRING" id="595528.A0A0D2UCF1"/>
<proteinExistence type="predicted"/>
<dbReference type="EMBL" id="KE346364">
    <property type="protein sequence ID" value="KJE92691.1"/>
    <property type="molecule type" value="Genomic_DNA"/>
</dbReference>
<dbReference type="Pfam" id="PF13499">
    <property type="entry name" value="EF-hand_7"/>
    <property type="match status" value="1"/>
</dbReference>
<feature type="region of interest" description="Disordered" evidence="3">
    <location>
        <begin position="263"/>
        <end position="316"/>
    </location>
</feature>
<dbReference type="GO" id="GO:0005509">
    <property type="term" value="F:calcium ion binding"/>
    <property type="evidence" value="ECO:0007669"/>
    <property type="project" value="InterPro"/>
</dbReference>
<dbReference type="Gene3D" id="2.30.29.30">
    <property type="entry name" value="Pleckstrin-homology domain (PH domain)/Phosphotyrosine-binding domain (PTB)"/>
    <property type="match status" value="1"/>
</dbReference>
<dbReference type="PROSITE" id="PS50003">
    <property type="entry name" value="PH_DOMAIN"/>
    <property type="match status" value="1"/>
</dbReference>
<evidence type="ECO:0000256" key="3">
    <source>
        <dbReference type="SAM" id="MobiDB-lite"/>
    </source>
</evidence>
<feature type="compositionally biased region" description="Low complexity" evidence="3">
    <location>
        <begin position="351"/>
        <end position="360"/>
    </location>
</feature>
<evidence type="ECO:0000259" key="5">
    <source>
        <dbReference type="PROSITE" id="PS50222"/>
    </source>
</evidence>
<dbReference type="InterPro" id="IPR001849">
    <property type="entry name" value="PH_domain"/>
</dbReference>
<dbReference type="FunFam" id="2.30.29.30:FF:000286">
    <property type="entry name" value="PH-protein kinase domain containing protein"/>
    <property type="match status" value="1"/>
</dbReference>
<dbReference type="SUPFAM" id="SSF50729">
    <property type="entry name" value="PH domain-like"/>
    <property type="match status" value="1"/>
</dbReference>
<reference evidence="7" key="1">
    <citation type="submission" date="2011-02" db="EMBL/GenBank/DDBJ databases">
        <title>The Genome Sequence of Capsaspora owczarzaki ATCC 30864.</title>
        <authorList>
            <person name="Russ C."/>
            <person name="Cuomo C."/>
            <person name="Burger G."/>
            <person name="Gray M.W."/>
            <person name="Holland P.W.H."/>
            <person name="King N."/>
            <person name="Lang F.B.F."/>
            <person name="Roger A.J."/>
            <person name="Ruiz-Trillo I."/>
            <person name="Young S.K."/>
            <person name="Zeng Q."/>
            <person name="Gargeya S."/>
            <person name="Alvarado L."/>
            <person name="Berlin A."/>
            <person name="Chapman S.B."/>
            <person name="Chen Z."/>
            <person name="Freedman E."/>
            <person name="Gellesch M."/>
            <person name="Goldberg J."/>
            <person name="Griggs A."/>
            <person name="Gujja S."/>
            <person name="Heilman E."/>
            <person name="Heiman D."/>
            <person name="Howarth C."/>
            <person name="Mehta T."/>
            <person name="Neiman D."/>
            <person name="Pearson M."/>
            <person name="Roberts A."/>
            <person name="Saif S."/>
            <person name="Shea T."/>
            <person name="Shenoy N."/>
            <person name="Sisk P."/>
            <person name="Stolte C."/>
            <person name="Sykes S."/>
            <person name="White J."/>
            <person name="Yandava C."/>
            <person name="Haas B."/>
            <person name="Nusbaum C."/>
            <person name="Birren B."/>
        </authorList>
    </citation>
    <scope>NUCLEOTIDE SEQUENCE</scope>
    <source>
        <strain evidence="7">ATCC 30864</strain>
    </source>
</reference>
<organism evidence="6 7">
    <name type="scientific">Capsaspora owczarzaki (strain ATCC 30864)</name>
    <dbReference type="NCBI Taxonomy" id="595528"/>
    <lineage>
        <taxon>Eukaryota</taxon>
        <taxon>Filasterea</taxon>
        <taxon>Capsaspora</taxon>
    </lineage>
</organism>
<dbReference type="Pfam" id="PF00169">
    <property type="entry name" value="PH"/>
    <property type="match status" value="1"/>
</dbReference>
<dbReference type="InterPro" id="IPR018247">
    <property type="entry name" value="EF_Hand_1_Ca_BS"/>
</dbReference>
<feature type="region of interest" description="Disordered" evidence="3">
    <location>
        <begin position="1"/>
        <end position="69"/>
    </location>
</feature>
<dbReference type="SMART" id="SM00233">
    <property type="entry name" value="PH"/>
    <property type="match status" value="1"/>
</dbReference>
<sequence length="458" mass="49744">MATSPAAVALPPSNFSAAASSSLSSSATMSTGSGVGSSSSLDDPSALSTAAAARRAAQSPTTPRSLSPVGTWQSHVLKSAYLLKEGANVKNWKRRFWRLHPNALSYFKTEADSAATGTVNLKDILGVQRSGRHATRPFTFAVITEGRTFYIQAESSDEQDAWMDAIVAAVIARDGDVVYPEWFVAKMRVAFDRFDHDKNGWLDRDELFELLSTLGRTVSTSDVETTISHLDTTGKCAIDLLEFVTGIVYIFRTFRARSFLPDGMDDEPIESGAASPLQQQPPPLPPQQQATSGVLTPPPRTKRLERQAAAAQQAASSGTLSATAQLQLVLSQQQQQQQQQLQQQQQQQSQQQQQQQHQQHPTQLSTVPETPYSPSEATSPQSGAITPRSADSVASVSSTDMVNLRLELEETKARARELEVNVKLLMTENRELRNLVVELQAELENSGASKSAATESFA</sequence>
<dbReference type="CDD" id="cd00051">
    <property type="entry name" value="EFh"/>
    <property type="match status" value="1"/>
</dbReference>